<comment type="caution">
    <text evidence="2">The sequence shown here is derived from an EMBL/GenBank/DDBJ whole genome shotgun (WGS) entry which is preliminary data.</text>
</comment>
<gene>
    <name evidence="2" type="ORF">GGX14DRAFT_573671</name>
</gene>
<feature type="region of interest" description="Disordered" evidence="1">
    <location>
        <begin position="747"/>
        <end position="768"/>
    </location>
</feature>
<evidence type="ECO:0008006" key="4">
    <source>
        <dbReference type="Google" id="ProtNLM"/>
    </source>
</evidence>
<dbReference type="EMBL" id="JARJCW010000074">
    <property type="protein sequence ID" value="KAJ7198115.1"/>
    <property type="molecule type" value="Genomic_DNA"/>
</dbReference>
<proteinExistence type="predicted"/>
<accession>A0AAD6UYQ4</accession>
<organism evidence="2 3">
    <name type="scientific">Mycena pura</name>
    <dbReference type="NCBI Taxonomy" id="153505"/>
    <lineage>
        <taxon>Eukaryota</taxon>
        <taxon>Fungi</taxon>
        <taxon>Dikarya</taxon>
        <taxon>Basidiomycota</taxon>
        <taxon>Agaricomycotina</taxon>
        <taxon>Agaricomycetes</taxon>
        <taxon>Agaricomycetidae</taxon>
        <taxon>Agaricales</taxon>
        <taxon>Marasmiineae</taxon>
        <taxon>Mycenaceae</taxon>
        <taxon>Mycena</taxon>
    </lineage>
</organism>
<evidence type="ECO:0000313" key="2">
    <source>
        <dbReference type="EMBL" id="KAJ7198115.1"/>
    </source>
</evidence>
<evidence type="ECO:0000313" key="3">
    <source>
        <dbReference type="Proteomes" id="UP001219525"/>
    </source>
</evidence>
<name>A0AAD6UYQ4_9AGAR</name>
<evidence type="ECO:0000256" key="1">
    <source>
        <dbReference type="SAM" id="MobiDB-lite"/>
    </source>
</evidence>
<protein>
    <recommendedName>
        <fullName evidence="4">DUF659 domain-containing protein</fullName>
    </recommendedName>
</protein>
<keyword evidence="3" id="KW-1185">Reference proteome</keyword>
<dbReference type="SUPFAM" id="SSF53098">
    <property type="entry name" value="Ribonuclease H-like"/>
    <property type="match status" value="1"/>
</dbReference>
<feature type="region of interest" description="Disordered" evidence="1">
    <location>
        <begin position="679"/>
        <end position="699"/>
    </location>
</feature>
<dbReference type="InterPro" id="IPR012337">
    <property type="entry name" value="RNaseH-like_sf"/>
</dbReference>
<reference evidence="2" key="1">
    <citation type="submission" date="2023-03" db="EMBL/GenBank/DDBJ databases">
        <title>Massive genome expansion in bonnet fungi (Mycena s.s.) driven by repeated elements and novel gene families across ecological guilds.</title>
        <authorList>
            <consortium name="Lawrence Berkeley National Laboratory"/>
            <person name="Harder C.B."/>
            <person name="Miyauchi S."/>
            <person name="Viragh M."/>
            <person name="Kuo A."/>
            <person name="Thoen E."/>
            <person name="Andreopoulos B."/>
            <person name="Lu D."/>
            <person name="Skrede I."/>
            <person name="Drula E."/>
            <person name="Henrissat B."/>
            <person name="Morin E."/>
            <person name="Kohler A."/>
            <person name="Barry K."/>
            <person name="LaButti K."/>
            <person name="Morin E."/>
            <person name="Salamov A."/>
            <person name="Lipzen A."/>
            <person name="Mereny Z."/>
            <person name="Hegedus B."/>
            <person name="Baldrian P."/>
            <person name="Stursova M."/>
            <person name="Weitz H."/>
            <person name="Taylor A."/>
            <person name="Grigoriev I.V."/>
            <person name="Nagy L.G."/>
            <person name="Martin F."/>
            <person name="Kauserud H."/>
        </authorList>
    </citation>
    <scope>NUCLEOTIDE SEQUENCE</scope>
    <source>
        <strain evidence="2">9144</strain>
    </source>
</reference>
<dbReference type="Proteomes" id="UP001219525">
    <property type="component" value="Unassembled WGS sequence"/>
</dbReference>
<dbReference type="AlphaFoldDB" id="A0AAD6UYQ4"/>
<sequence length="768" mass="86114">MAGSKKGPIWDHFHEVEGTNTKHSRASCRACVKNTLKHPPAEWHETQLPADLSPEARKARLERAIEHVGTVNGVAPSMAAHILGYTGHPPCPHATDGAKTDSKDAAPPAKKPRNGSFFVISAKDSEYGPAEEAAIRKQACRAIVSSGAAFALFEDTEVKKLFDMVRVGTSDILPSGKAASGSLLNECARDVEEDLQRVFGGREIGIADDGWKGQKNNSVNGVSGNVDFKSYPLELIDATALAKDGPAQCKQFAEIIDAIEKKYNCRVVYFITDADGGALKGPHQFQLILGDYFKAWDYAQEIAERATAIIIWIRNHSKVRVLFDEAQKDLGRTVPLAYLMACITRWTTHFTALARLFLLKEPIMKTVAWKQKDIVSAQVGAAKSTEKLRLENDANHHCAIVNDQQFWSGLEQVLGDIEVVCYATNLAQKDSTRADQALLGLVGVYLRFSEHPEATVKAEMVKRIEKRWSTYDQSFFLLVLVLNPWEQLSCFSDGANLDHFKVVDLAVQMYRRLALRPNSNATPEAERMISRAMGDYLAGIGCFQSWNDHIRDGDSFTVDEERCPITFWKAYLKTDARELACMSMTLFSVVIIEKMEKTLKVHAQIRTEHRKDGVIKDRKVRQNHKDVPKLLAIPRYGNLLQDQDDEDPTERGRALIRSPEGWRVEMAKWISAAREAAAEDSEEDTIVAGPEEPEVVTPERLRRPRKWQPMTLERLFGKGVKLSLRTRVSRRAQEEEEIYMQVMAELDAEDDTPDDGAIEIDDDEVWGH</sequence>
<feature type="region of interest" description="Disordered" evidence="1">
    <location>
        <begin position="93"/>
        <end position="115"/>
    </location>
</feature>